<keyword evidence="5" id="KW-0131">Cell cycle</keyword>
<dbReference type="Gene3D" id="2.60.120.260">
    <property type="entry name" value="Galactose-binding domain-like"/>
    <property type="match status" value="1"/>
</dbReference>
<gene>
    <name evidence="7" type="ORF">L211DRAFT_787344</name>
</gene>
<evidence type="ECO:0000256" key="5">
    <source>
        <dbReference type="ARBA" id="ARBA00023306"/>
    </source>
</evidence>
<organism evidence="7 8">
    <name type="scientific">Terfezia boudieri ATCC MYA-4762</name>
    <dbReference type="NCBI Taxonomy" id="1051890"/>
    <lineage>
        <taxon>Eukaryota</taxon>
        <taxon>Fungi</taxon>
        <taxon>Dikarya</taxon>
        <taxon>Ascomycota</taxon>
        <taxon>Pezizomycotina</taxon>
        <taxon>Pezizomycetes</taxon>
        <taxon>Pezizales</taxon>
        <taxon>Pezizaceae</taxon>
        <taxon>Terfezia</taxon>
    </lineage>
</organism>
<keyword evidence="4" id="KW-0833">Ubl conjugation pathway</keyword>
<evidence type="ECO:0000256" key="4">
    <source>
        <dbReference type="ARBA" id="ARBA00022786"/>
    </source>
</evidence>
<dbReference type="Pfam" id="PF03256">
    <property type="entry name" value="ANAPC10"/>
    <property type="match status" value="1"/>
</dbReference>
<dbReference type="GO" id="GO:0051301">
    <property type="term" value="P:cell division"/>
    <property type="evidence" value="ECO:0007669"/>
    <property type="project" value="UniProtKB-KW"/>
</dbReference>
<dbReference type="GO" id="GO:0031145">
    <property type="term" value="P:anaphase-promoting complex-dependent catabolic process"/>
    <property type="evidence" value="ECO:0007669"/>
    <property type="project" value="InterPro"/>
</dbReference>
<proteinExistence type="inferred from homology"/>
<dbReference type="InterPro" id="IPR008979">
    <property type="entry name" value="Galactose-bd-like_sf"/>
</dbReference>
<dbReference type="AlphaFoldDB" id="A0A3N4LPA4"/>
<evidence type="ECO:0000313" key="7">
    <source>
        <dbReference type="EMBL" id="RPB23359.1"/>
    </source>
</evidence>
<dbReference type="GO" id="GO:0070979">
    <property type="term" value="P:protein K11-linked ubiquitination"/>
    <property type="evidence" value="ECO:0007669"/>
    <property type="project" value="TreeGrafter"/>
</dbReference>
<evidence type="ECO:0000259" key="6">
    <source>
        <dbReference type="PROSITE" id="PS51284"/>
    </source>
</evidence>
<dbReference type="EMBL" id="ML121547">
    <property type="protein sequence ID" value="RPB23359.1"/>
    <property type="molecule type" value="Genomic_DNA"/>
</dbReference>
<dbReference type="CDD" id="cd08366">
    <property type="entry name" value="APC10"/>
    <property type="match status" value="1"/>
</dbReference>
<name>A0A3N4LPA4_9PEZI</name>
<keyword evidence="3" id="KW-0498">Mitosis</keyword>
<dbReference type="PANTHER" id="PTHR12936:SF0">
    <property type="entry name" value="ANAPHASE-PROMOTING COMPLEX SUBUNIT 10"/>
    <property type="match status" value="1"/>
</dbReference>
<dbReference type="SMART" id="SM01337">
    <property type="entry name" value="APC10"/>
    <property type="match status" value="1"/>
</dbReference>
<dbReference type="OrthoDB" id="24948at2759"/>
<dbReference type="InParanoid" id="A0A3N4LPA4"/>
<dbReference type="InterPro" id="IPR004939">
    <property type="entry name" value="APC_su10/DOC_dom"/>
</dbReference>
<dbReference type="Proteomes" id="UP000267821">
    <property type="component" value="Unassembled WGS sequence"/>
</dbReference>
<evidence type="ECO:0000256" key="2">
    <source>
        <dbReference type="ARBA" id="ARBA00022618"/>
    </source>
</evidence>
<reference evidence="7 8" key="1">
    <citation type="journal article" date="2018" name="Nat. Ecol. Evol.">
        <title>Pezizomycetes genomes reveal the molecular basis of ectomycorrhizal truffle lifestyle.</title>
        <authorList>
            <person name="Murat C."/>
            <person name="Payen T."/>
            <person name="Noel B."/>
            <person name="Kuo A."/>
            <person name="Morin E."/>
            <person name="Chen J."/>
            <person name="Kohler A."/>
            <person name="Krizsan K."/>
            <person name="Balestrini R."/>
            <person name="Da Silva C."/>
            <person name="Montanini B."/>
            <person name="Hainaut M."/>
            <person name="Levati E."/>
            <person name="Barry K.W."/>
            <person name="Belfiori B."/>
            <person name="Cichocki N."/>
            <person name="Clum A."/>
            <person name="Dockter R.B."/>
            <person name="Fauchery L."/>
            <person name="Guy J."/>
            <person name="Iotti M."/>
            <person name="Le Tacon F."/>
            <person name="Lindquist E.A."/>
            <person name="Lipzen A."/>
            <person name="Malagnac F."/>
            <person name="Mello A."/>
            <person name="Molinier V."/>
            <person name="Miyauchi S."/>
            <person name="Poulain J."/>
            <person name="Riccioni C."/>
            <person name="Rubini A."/>
            <person name="Sitrit Y."/>
            <person name="Splivallo R."/>
            <person name="Traeger S."/>
            <person name="Wang M."/>
            <person name="Zifcakova L."/>
            <person name="Wipf D."/>
            <person name="Zambonelli A."/>
            <person name="Paolocci F."/>
            <person name="Nowrousian M."/>
            <person name="Ottonello S."/>
            <person name="Baldrian P."/>
            <person name="Spatafora J.W."/>
            <person name="Henrissat B."/>
            <person name="Nagy L.G."/>
            <person name="Aury J.M."/>
            <person name="Wincker P."/>
            <person name="Grigoriev I.V."/>
            <person name="Bonfante P."/>
            <person name="Martin F.M."/>
        </authorList>
    </citation>
    <scope>NUCLEOTIDE SEQUENCE [LARGE SCALE GENOMIC DNA]</scope>
    <source>
        <strain evidence="7 8">ATCC MYA-4762</strain>
    </source>
</reference>
<dbReference type="FunCoup" id="A0A3N4LPA4">
    <property type="interactions" value="659"/>
</dbReference>
<comment type="similarity">
    <text evidence="1">Belongs to the APC10 family.</text>
</comment>
<dbReference type="InterPro" id="IPR016901">
    <property type="entry name" value="APC10/Doc1"/>
</dbReference>
<dbReference type="GO" id="GO:0005680">
    <property type="term" value="C:anaphase-promoting complex"/>
    <property type="evidence" value="ECO:0007669"/>
    <property type="project" value="InterPro"/>
</dbReference>
<dbReference type="SUPFAM" id="SSF49785">
    <property type="entry name" value="Galactose-binding domain-like"/>
    <property type="match status" value="1"/>
</dbReference>
<dbReference type="PANTHER" id="PTHR12936">
    <property type="entry name" value="ANAPHASE-PROMOTING COMPLEX 10"/>
    <property type="match status" value="1"/>
</dbReference>
<feature type="domain" description="DOC" evidence="6">
    <location>
        <begin position="35"/>
        <end position="233"/>
    </location>
</feature>
<keyword evidence="8" id="KW-1185">Reference proteome</keyword>
<dbReference type="PROSITE" id="PS51284">
    <property type="entry name" value="DOC"/>
    <property type="match status" value="1"/>
</dbReference>
<protein>
    <submittedName>
        <fullName evidence="7">APC10-domain-containing protein</fullName>
    </submittedName>
</protein>
<keyword evidence="2" id="KW-0132">Cell division</keyword>
<evidence type="ECO:0000313" key="8">
    <source>
        <dbReference type="Proteomes" id="UP000267821"/>
    </source>
</evidence>
<dbReference type="STRING" id="1051890.A0A3N4LPA4"/>
<evidence type="ECO:0000256" key="1">
    <source>
        <dbReference type="ARBA" id="ARBA00006762"/>
    </source>
</evidence>
<sequence>MKISVRFRTLPHPPPTTIPHPTDILTSSPNNYLDDSLLTTTTTTTNTAAPHSLTHLKEIGNLASWTVSTAKPGCGVPELRSDDTSLFWQSDGPQPHTINIHFAKRVLIKLIRIYLDYKSDESYTPTKLAVMSGTGYHDLQEVCVMVLEEPLGWVEVDLGAGGVRDDGEEGRGENGEGGCLRSWLVQVVILGNHQNGKDTHVRGLQVFAAASPPVEVEEVPYTSSGMLAELGWR</sequence>
<accession>A0A3N4LPA4</accession>
<evidence type="ECO:0000256" key="3">
    <source>
        <dbReference type="ARBA" id="ARBA00022776"/>
    </source>
</evidence>